<keyword evidence="5" id="KW-1185">Reference proteome</keyword>
<dbReference type="Pfam" id="PF17802">
    <property type="entry name" value="SpaA"/>
    <property type="match status" value="1"/>
</dbReference>
<accession>A0A6N7VEC9</accession>
<evidence type="ECO:0000256" key="2">
    <source>
        <dbReference type="SAM" id="SignalP"/>
    </source>
</evidence>
<evidence type="ECO:0000313" key="5">
    <source>
        <dbReference type="Proteomes" id="UP000434241"/>
    </source>
</evidence>
<organism evidence="4 5">
    <name type="scientific">Holdemanella porci</name>
    <dbReference type="NCBI Taxonomy" id="2652276"/>
    <lineage>
        <taxon>Bacteria</taxon>
        <taxon>Bacillati</taxon>
        <taxon>Bacillota</taxon>
        <taxon>Erysipelotrichia</taxon>
        <taxon>Erysipelotrichales</taxon>
        <taxon>Erysipelotrichaceae</taxon>
        <taxon>Holdemanella</taxon>
    </lineage>
</organism>
<keyword evidence="1" id="KW-1133">Transmembrane helix</keyword>
<feature type="chain" id="PRO_5027067778" description="SpaA-like prealbumin fold domain-containing protein" evidence="2">
    <location>
        <begin position="22"/>
        <end position="285"/>
    </location>
</feature>
<feature type="transmembrane region" description="Helical" evidence="1">
    <location>
        <begin position="259"/>
        <end position="279"/>
    </location>
</feature>
<feature type="signal peptide" evidence="2">
    <location>
        <begin position="1"/>
        <end position="21"/>
    </location>
</feature>
<feature type="domain" description="SpaA-like prealbumin fold" evidence="3">
    <location>
        <begin position="155"/>
        <end position="231"/>
    </location>
</feature>
<dbReference type="Proteomes" id="UP000434241">
    <property type="component" value="Unassembled WGS sequence"/>
</dbReference>
<sequence length="285" mass="32566">MVKKIGLIILMLMACVLPINANSISVELQDSVDELSKENVEFSVVQVAKLVDGFYVLNEEFQDLDVDFNTELLAEEVEAICTKLSGYSMVGQTLVTDEEGKAVLEDVEEGLYFIDPVNIHEYERMSPMLVSVPEWDGDTLNCDVVLYPKHRPFEKLIIKKIDRDSKDEILDSVEFTSYKDKDCTESLKTFKGNGTLSILMREDKMYLKETKAPNGYEKSDQVLFVEVKEDEIFIDGKKVENHEFLFENKKIHVPTGIEYHGNIYVTLGLIALVIILHLINKKLRK</sequence>
<name>A0A6N7VEC9_9FIRM</name>
<keyword evidence="1" id="KW-0472">Membrane</keyword>
<evidence type="ECO:0000259" key="3">
    <source>
        <dbReference type="Pfam" id="PF17802"/>
    </source>
</evidence>
<evidence type="ECO:0000256" key="1">
    <source>
        <dbReference type="SAM" id="Phobius"/>
    </source>
</evidence>
<keyword evidence="1" id="KW-0812">Transmembrane</keyword>
<protein>
    <recommendedName>
        <fullName evidence="3">SpaA-like prealbumin fold domain-containing protein</fullName>
    </recommendedName>
</protein>
<dbReference type="GeneID" id="93157744"/>
<comment type="caution">
    <text evidence="4">The sequence shown here is derived from an EMBL/GenBank/DDBJ whole genome shotgun (WGS) entry which is preliminary data.</text>
</comment>
<dbReference type="PROSITE" id="PS51257">
    <property type="entry name" value="PROKAR_LIPOPROTEIN"/>
    <property type="match status" value="1"/>
</dbReference>
<dbReference type="AlphaFoldDB" id="A0A6N7VEC9"/>
<keyword evidence="2" id="KW-0732">Signal</keyword>
<dbReference type="RefSeq" id="WP_154555141.1">
    <property type="nucleotide sequence ID" value="NZ_VUMR01000001.1"/>
</dbReference>
<dbReference type="InterPro" id="IPR013783">
    <property type="entry name" value="Ig-like_fold"/>
</dbReference>
<proteinExistence type="predicted"/>
<dbReference type="Gene3D" id="2.60.40.10">
    <property type="entry name" value="Immunoglobulins"/>
    <property type="match status" value="2"/>
</dbReference>
<evidence type="ECO:0000313" key="4">
    <source>
        <dbReference type="EMBL" id="MSS55388.1"/>
    </source>
</evidence>
<gene>
    <name evidence="4" type="ORF">FYJ55_00305</name>
</gene>
<dbReference type="EMBL" id="VUMR01000001">
    <property type="protein sequence ID" value="MSS55388.1"/>
    <property type="molecule type" value="Genomic_DNA"/>
</dbReference>
<reference evidence="4 5" key="1">
    <citation type="submission" date="2019-08" db="EMBL/GenBank/DDBJ databases">
        <title>In-depth cultivation of the pig gut microbiome towards novel bacterial diversity and tailored functional studies.</title>
        <authorList>
            <person name="Wylensek D."/>
            <person name="Hitch T.C.A."/>
            <person name="Clavel T."/>
        </authorList>
    </citation>
    <scope>NUCLEOTIDE SEQUENCE [LARGE SCALE GENOMIC DNA]</scope>
    <source>
        <strain evidence="4 5">LKV-472-APC-3</strain>
    </source>
</reference>
<dbReference type="InterPro" id="IPR041033">
    <property type="entry name" value="SpaA_PFL_dom_1"/>
</dbReference>